<evidence type="ECO:0000313" key="2">
    <source>
        <dbReference type="Proteomes" id="UP000503222"/>
    </source>
</evidence>
<keyword evidence="2" id="KW-1185">Reference proteome</keyword>
<dbReference type="SUPFAM" id="SSF54909">
    <property type="entry name" value="Dimeric alpha+beta barrel"/>
    <property type="match status" value="1"/>
</dbReference>
<dbReference type="InterPro" id="IPR011008">
    <property type="entry name" value="Dimeric_a/b-barrel"/>
</dbReference>
<evidence type="ECO:0000313" key="1">
    <source>
        <dbReference type="EMBL" id="QIK78801.1"/>
    </source>
</evidence>
<dbReference type="InterPro" id="IPR008000">
    <property type="entry name" value="Rham/fucose_mutarotase"/>
</dbReference>
<dbReference type="InterPro" id="IPR052996">
    <property type="entry name" value="Carb_Metab_Mutarotase"/>
</dbReference>
<proteinExistence type="predicted"/>
<dbReference type="AlphaFoldDB" id="A0A6G7YPY7"/>
<gene>
    <name evidence="1" type="ORF">G7077_07740</name>
</gene>
<dbReference type="EMBL" id="CP049869">
    <property type="protein sequence ID" value="QIK78801.1"/>
    <property type="molecule type" value="Genomic_DNA"/>
</dbReference>
<dbReference type="PANTHER" id="PTHR43239:SF1">
    <property type="entry name" value="UPF0734 PROTEIN DDB_G0273871_DDB_G0273177"/>
    <property type="match status" value="1"/>
</dbReference>
<dbReference type="PANTHER" id="PTHR43239">
    <property type="entry name" value="UPF0734 PROTEIN DDB_G0273871/DDB_G0273177"/>
    <property type="match status" value="1"/>
</dbReference>
<reference evidence="1 2" key="1">
    <citation type="submission" date="2020-03" db="EMBL/GenBank/DDBJ databases">
        <title>Sphingomonas sp. nov., isolated from fish.</title>
        <authorList>
            <person name="Hyun D.-W."/>
            <person name="Bae J.-W."/>
        </authorList>
    </citation>
    <scope>NUCLEOTIDE SEQUENCE [LARGE SCALE GENOMIC DNA]</scope>
    <source>
        <strain evidence="1 2">HDW15B</strain>
    </source>
</reference>
<organism evidence="1 2">
    <name type="scientific">Sphingomonas piscis</name>
    <dbReference type="NCBI Taxonomy" id="2714943"/>
    <lineage>
        <taxon>Bacteria</taxon>
        <taxon>Pseudomonadati</taxon>
        <taxon>Pseudomonadota</taxon>
        <taxon>Alphaproteobacteria</taxon>
        <taxon>Sphingomonadales</taxon>
        <taxon>Sphingomonadaceae</taxon>
        <taxon>Sphingomonas</taxon>
    </lineage>
</organism>
<protein>
    <submittedName>
        <fullName evidence="1">L-rhamnose mutarotase</fullName>
    </submittedName>
</protein>
<dbReference type="KEGG" id="spii:G7077_07740"/>
<accession>A0A6G7YPY7</accession>
<name>A0A6G7YPY7_9SPHN</name>
<dbReference type="Pfam" id="PF05336">
    <property type="entry name" value="rhaM"/>
    <property type="match status" value="1"/>
</dbReference>
<dbReference type="GO" id="GO:0016857">
    <property type="term" value="F:racemase and epimerase activity, acting on carbohydrates and derivatives"/>
    <property type="evidence" value="ECO:0007669"/>
    <property type="project" value="InterPro"/>
</dbReference>
<sequence>MSGRRLCFALDLDEDPDLIAQYRRWHRAGGVPEGVIRAIRQAGIDAMEIWLTGNRLFMVMEVAEGFDLAAKTQADASDPDVRAWEELMWRFQRPLPWAEPGEKWVAAERIFDLGQQPGK</sequence>
<dbReference type="Proteomes" id="UP000503222">
    <property type="component" value="Chromosome"/>
</dbReference>
<dbReference type="Gene3D" id="3.30.70.100">
    <property type="match status" value="1"/>
</dbReference>